<feature type="non-terminal residue" evidence="1">
    <location>
        <position position="1"/>
    </location>
</feature>
<dbReference type="EMBL" id="KQ414698">
    <property type="protein sequence ID" value="KOC63481.1"/>
    <property type="molecule type" value="Genomic_DNA"/>
</dbReference>
<keyword evidence="2" id="KW-1185">Reference proteome</keyword>
<dbReference type="AlphaFoldDB" id="A0A0L7QY52"/>
<accession>A0A0L7QY52</accession>
<proteinExistence type="predicted"/>
<reference evidence="1 2" key="1">
    <citation type="submission" date="2015-07" db="EMBL/GenBank/DDBJ databases">
        <title>The genome of Habropoda laboriosa.</title>
        <authorList>
            <person name="Pan H."/>
            <person name="Kapheim K."/>
        </authorList>
    </citation>
    <scope>NUCLEOTIDE SEQUENCE [LARGE SCALE GENOMIC DNA]</scope>
    <source>
        <strain evidence="1">0110345459</strain>
    </source>
</reference>
<dbReference type="Proteomes" id="UP000053825">
    <property type="component" value="Unassembled WGS sequence"/>
</dbReference>
<dbReference type="PANTHER" id="PTHR38681:SF1">
    <property type="entry name" value="RETROVIRUS-RELATED POL POLYPROTEIN FROM TRANSPOSON 412-LIKE PROTEIN"/>
    <property type="match status" value="1"/>
</dbReference>
<evidence type="ECO:0000313" key="2">
    <source>
        <dbReference type="Proteomes" id="UP000053825"/>
    </source>
</evidence>
<sequence>LSTMKVSAFHNKKQQFLYKNLITYFHVFIRVDVGKKALEQLYEGPYKVINRADKYFTIDLKGHQQNISIER</sequence>
<protein>
    <submittedName>
        <fullName evidence="1">Uncharacterized protein</fullName>
    </submittedName>
</protein>
<organism evidence="1 2">
    <name type="scientific">Habropoda laboriosa</name>
    <dbReference type="NCBI Taxonomy" id="597456"/>
    <lineage>
        <taxon>Eukaryota</taxon>
        <taxon>Metazoa</taxon>
        <taxon>Ecdysozoa</taxon>
        <taxon>Arthropoda</taxon>
        <taxon>Hexapoda</taxon>
        <taxon>Insecta</taxon>
        <taxon>Pterygota</taxon>
        <taxon>Neoptera</taxon>
        <taxon>Endopterygota</taxon>
        <taxon>Hymenoptera</taxon>
        <taxon>Apocrita</taxon>
        <taxon>Aculeata</taxon>
        <taxon>Apoidea</taxon>
        <taxon>Anthophila</taxon>
        <taxon>Apidae</taxon>
        <taxon>Habropoda</taxon>
    </lineage>
</organism>
<dbReference type="PANTHER" id="PTHR38681">
    <property type="entry name" value="RETROVIRUS-RELATED POL POLYPROTEIN FROM TRANSPOSON 412-LIKE PROTEIN-RELATED"/>
    <property type="match status" value="1"/>
</dbReference>
<name>A0A0L7QY52_9HYME</name>
<gene>
    <name evidence="1" type="ORF">WH47_03703</name>
</gene>
<evidence type="ECO:0000313" key="1">
    <source>
        <dbReference type="EMBL" id="KOC63481.1"/>
    </source>
</evidence>